<reference evidence="4" key="1">
    <citation type="journal article" date="2019" name="Int. J. Syst. Evol. Microbiol.">
        <title>The Global Catalogue of Microorganisms (GCM) 10K type strain sequencing project: providing services to taxonomists for standard genome sequencing and annotation.</title>
        <authorList>
            <consortium name="The Broad Institute Genomics Platform"/>
            <consortium name="The Broad Institute Genome Sequencing Center for Infectious Disease"/>
            <person name="Wu L."/>
            <person name="Ma J."/>
        </authorList>
    </citation>
    <scope>NUCLEOTIDE SEQUENCE [LARGE SCALE GENOMIC DNA]</scope>
    <source>
        <strain evidence="4">JCM 17441</strain>
    </source>
</reference>
<feature type="region of interest" description="Disordered" evidence="1">
    <location>
        <begin position="1"/>
        <end position="21"/>
    </location>
</feature>
<dbReference type="Pfam" id="PF08044">
    <property type="entry name" value="DUF1707"/>
    <property type="match status" value="1"/>
</dbReference>
<dbReference type="InterPro" id="IPR012551">
    <property type="entry name" value="DUF1707_SHOCT-like"/>
</dbReference>
<dbReference type="PANTHER" id="PTHR40763:SF4">
    <property type="entry name" value="DUF1707 DOMAIN-CONTAINING PROTEIN"/>
    <property type="match status" value="1"/>
</dbReference>
<dbReference type="PANTHER" id="PTHR40763">
    <property type="entry name" value="MEMBRANE PROTEIN-RELATED"/>
    <property type="match status" value="1"/>
</dbReference>
<proteinExistence type="predicted"/>
<evidence type="ECO:0000259" key="2">
    <source>
        <dbReference type="Pfam" id="PF08044"/>
    </source>
</evidence>
<comment type="caution">
    <text evidence="3">The sequence shown here is derived from an EMBL/GenBank/DDBJ whole genome shotgun (WGS) entry which is preliminary data.</text>
</comment>
<evidence type="ECO:0000313" key="3">
    <source>
        <dbReference type="EMBL" id="GAA4253184.1"/>
    </source>
</evidence>
<accession>A0ABP8DDE8</accession>
<dbReference type="EMBL" id="BAABAT010000015">
    <property type="protein sequence ID" value="GAA4253184.1"/>
    <property type="molecule type" value="Genomic_DNA"/>
</dbReference>
<dbReference type="RefSeq" id="WP_345130241.1">
    <property type="nucleotide sequence ID" value="NZ_BAABAT010000015.1"/>
</dbReference>
<dbReference type="Proteomes" id="UP001500620">
    <property type="component" value="Unassembled WGS sequence"/>
</dbReference>
<organism evidence="3 4">
    <name type="scientific">Dactylosporangium darangshiense</name>
    <dbReference type="NCBI Taxonomy" id="579108"/>
    <lineage>
        <taxon>Bacteria</taxon>
        <taxon>Bacillati</taxon>
        <taxon>Actinomycetota</taxon>
        <taxon>Actinomycetes</taxon>
        <taxon>Micromonosporales</taxon>
        <taxon>Micromonosporaceae</taxon>
        <taxon>Dactylosporangium</taxon>
    </lineage>
</organism>
<feature type="domain" description="DUF1707" evidence="2">
    <location>
        <begin position="13"/>
        <end position="65"/>
    </location>
</feature>
<evidence type="ECO:0000256" key="1">
    <source>
        <dbReference type="SAM" id="MobiDB-lite"/>
    </source>
</evidence>
<protein>
    <recommendedName>
        <fullName evidence="2">DUF1707 domain-containing protein</fullName>
    </recommendedName>
</protein>
<name>A0ABP8DDE8_9ACTN</name>
<sequence length="209" mass="22576">MADLPERLDPRQMRASDADRERVAEVLRTAAAEGRLDLDEVDERLHAVYAARTYAELEPITRDLPSARTAPVPMDGVPPRPGEVPSTGTAVAVMSGFTRRGPWVPPRLFTCFAFWGGGTVDLREARMLHGEIKIRAFAVMGGVSVIVPEDAEVHVTGAGLMGGFGHDAAGPGRHGAPRIVVTGFAFWGGVAVERRRRKRRAVEGRDGDS</sequence>
<evidence type="ECO:0000313" key="4">
    <source>
        <dbReference type="Proteomes" id="UP001500620"/>
    </source>
</evidence>
<gene>
    <name evidence="3" type="ORF">GCM10022255_053030</name>
</gene>
<keyword evidence="4" id="KW-1185">Reference proteome</keyword>